<proteinExistence type="predicted"/>
<dbReference type="OrthoDB" id="9760689at2"/>
<dbReference type="FunCoup" id="M1Z0Q7">
    <property type="interactions" value="225"/>
</dbReference>
<protein>
    <recommendedName>
        <fullName evidence="3">Malonyl-[acyl-carrier protein] O-methyltransferase</fullName>
    </recommendedName>
</protein>
<organism evidence="1 2">
    <name type="scientific">Nitrospina gracilis (strain 3/211)</name>
    <dbReference type="NCBI Taxonomy" id="1266370"/>
    <lineage>
        <taxon>Bacteria</taxon>
        <taxon>Pseudomonadati</taxon>
        <taxon>Nitrospinota/Tectimicrobiota group</taxon>
        <taxon>Nitrospinota</taxon>
        <taxon>Nitrospinia</taxon>
        <taxon>Nitrospinales</taxon>
        <taxon>Nitrospinaceae</taxon>
        <taxon>Nitrospina</taxon>
    </lineage>
</organism>
<evidence type="ECO:0008006" key="3">
    <source>
        <dbReference type="Google" id="ProtNLM"/>
    </source>
</evidence>
<reference evidence="1 2" key="1">
    <citation type="journal article" date="2013" name="Front. Microbiol.">
        <title>The genome of Nitrospina gracilis illuminates the metabolism and evolution of the major marine nitrite oxidizer.</title>
        <authorList>
            <person name="Luecker S."/>
            <person name="Nowka B."/>
            <person name="Rattei T."/>
            <person name="Spieck E."/>
            <person name="and Daims H."/>
        </authorList>
    </citation>
    <scope>NUCLEOTIDE SEQUENCE [LARGE SCALE GENOMIC DNA]</scope>
    <source>
        <strain evidence="1 2">3/211</strain>
    </source>
</reference>
<accession>M1Z0Q7</accession>
<dbReference type="InParanoid" id="M1Z0Q7"/>
<comment type="caution">
    <text evidence="1">The sequence shown here is derived from an EMBL/GenBank/DDBJ whole genome shotgun (WGS) entry which is preliminary data.</text>
</comment>
<dbReference type="PANTHER" id="PTHR43861">
    <property type="entry name" value="TRANS-ACONITATE 2-METHYLTRANSFERASE-RELATED"/>
    <property type="match status" value="1"/>
</dbReference>
<dbReference type="STRING" id="1266370.NITGR_730017"/>
<dbReference type="Proteomes" id="UP000011704">
    <property type="component" value="Unassembled WGS sequence"/>
</dbReference>
<gene>
    <name evidence="1" type="ORF">NITGR_730017</name>
</gene>
<dbReference type="SUPFAM" id="SSF53335">
    <property type="entry name" value="S-adenosyl-L-methionine-dependent methyltransferases"/>
    <property type="match status" value="1"/>
</dbReference>
<dbReference type="InterPro" id="IPR029063">
    <property type="entry name" value="SAM-dependent_MTases_sf"/>
</dbReference>
<sequence length="267" mass="30178">MNANHKTSRGRGEDEFESSLIQSFSKHVRTYDKNAQLQKTMAERLAALLSPALPATVLELGCGTGLFTRHLLARGAEKLILNDIAPAMIEYLKDHLDLPEGTRFLEGNAERIEFPPAGLIAANAVFQWFQNPETTMETLHRSLPEGGQIVFSTFGPETLQEFRDSGGLEGPTHLLSLDKWKSLLTQCGFQWLAAERESREIFFPGTRHLIRNLQQIGAAPLRMMKTGELRRLIETHDRNFSTPQGVYTHWELYYFSAVKIGAEPRRI</sequence>
<dbReference type="PANTHER" id="PTHR43861:SF1">
    <property type="entry name" value="TRANS-ACONITATE 2-METHYLTRANSFERASE"/>
    <property type="match status" value="1"/>
</dbReference>
<dbReference type="AlphaFoldDB" id="M1Z0Q7"/>
<keyword evidence="2" id="KW-1185">Reference proteome</keyword>
<dbReference type="Pfam" id="PF13489">
    <property type="entry name" value="Methyltransf_23"/>
    <property type="match status" value="1"/>
</dbReference>
<name>M1Z0Q7_NITG3</name>
<evidence type="ECO:0000313" key="2">
    <source>
        <dbReference type="Proteomes" id="UP000011704"/>
    </source>
</evidence>
<dbReference type="EMBL" id="CAQJ01000081">
    <property type="protein sequence ID" value="CCQ91559.1"/>
    <property type="molecule type" value="Genomic_DNA"/>
</dbReference>
<dbReference type="HOGENOM" id="CLU_046586_1_0_0"/>
<evidence type="ECO:0000313" key="1">
    <source>
        <dbReference type="EMBL" id="CCQ91559.1"/>
    </source>
</evidence>
<dbReference type="RefSeq" id="WP_005010393.1">
    <property type="nucleotide sequence ID" value="NZ_HG422173.1"/>
</dbReference>
<dbReference type="CDD" id="cd02440">
    <property type="entry name" value="AdoMet_MTases"/>
    <property type="match status" value="1"/>
</dbReference>
<dbReference type="Gene3D" id="3.40.50.150">
    <property type="entry name" value="Vaccinia Virus protein VP39"/>
    <property type="match status" value="1"/>
</dbReference>